<dbReference type="EMBL" id="MLJW01001376">
    <property type="protein sequence ID" value="OIQ78569.1"/>
    <property type="molecule type" value="Genomic_DNA"/>
</dbReference>
<evidence type="ECO:0000313" key="2">
    <source>
        <dbReference type="EMBL" id="OIQ78569.1"/>
    </source>
</evidence>
<evidence type="ECO:0000259" key="1">
    <source>
        <dbReference type="Pfam" id="PF13391"/>
    </source>
</evidence>
<accession>A0A1J5Q4B9</accession>
<dbReference type="AlphaFoldDB" id="A0A1J5Q4B9"/>
<protein>
    <recommendedName>
        <fullName evidence="1">HNH nuclease domain-containing protein</fullName>
    </recommendedName>
</protein>
<dbReference type="InterPro" id="IPR003615">
    <property type="entry name" value="HNH_nuc"/>
</dbReference>
<organism evidence="2">
    <name type="scientific">mine drainage metagenome</name>
    <dbReference type="NCBI Taxonomy" id="410659"/>
    <lineage>
        <taxon>unclassified sequences</taxon>
        <taxon>metagenomes</taxon>
        <taxon>ecological metagenomes</taxon>
    </lineage>
</organism>
<reference evidence="2" key="1">
    <citation type="submission" date="2016-10" db="EMBL/GenBank/DDBJ databases">
        <title>Sequence of Gallionella enrichment culture.</title>
        <authorList>
            <person name="Poehlein A."/>
            <person name="Muehling M."/>
            <person name="Daniel R."/>
        </authorList>
    </citation>
    <scope>NUCLEOTIDE SEQUENCE</scope>
</reference>
<feature type="domain" description="HNH nuclease" evidence="1">
    <location>
        <begin position="6"/>
        <end position="47"/>
    </location>
</feature>
<comment type="caution">
    <text evidence="2">The sequence shown here is derived from an EMBL/GenBank/DDBJ whole genome shotgun (WGS) entry which is preliminary data.</text>
</comment>
<sequence>MAQSQHLVASHIKPWSKSNDLEKLDGFNGLLLSPHIDHLFDKGFISFTNRGTLLTAQNLHSEVLDKWHLERNQQVGQFSVDQNKYLEYHRDMIFERALSKSN</sequence>
<dbReference type="Pfam" id="PF13391">
    <property type="entry name" value="HNH_2"/>
    <property type="match status" value="1"/>
</dbReference>
<gene>
    <name evidence="2" type="ORF">GALL_397160</name>
</gene>
<proteinExistence type="predicted"/>
<name>A0A1J5Q4B9_9ZZZZ</name>